<dbReference type="EMBL" id="BONG01000088">
    <property type="protein sequence ID" value="GIF94267.1"/>
    <property type="molecule type" value="Genomic_DNA"/>
</dbReference>
<dbReference type="AlphaFoldDB" id="A0A8J3K7F8"/>
<proteinExistence type="predicted"/>
<evidence type="ECO:0000256" key="1">
    <source>
        <dbReference type="SAM" id="MobiDB-lite"/>
    </source>
</evidence>
<evidence type="ECO:0000313" key="3">
    <source>
        <dbReference type="Proteomes" id="UP000619293"/>
    </source>
</evidence>
<accession>A0A8J3K7F8</accession>
<organism evidence="2 3">
    <name type="scientific">Catellatospora chokoriensis</name>
    <dbReference type="NCBI Taxonomy" id="310353"/>
    <lineage>
        <taxon>Bacteria</taxon>
        <taxon>Bacillati</taxon>
        <taxon>Actinomycetota</taxon>
        <taxon>Actinomycetes</taxon>
        <taxon>Micromonosporales</taxon>
        <taxon>Micromonosporaceae</taxon>
        <taxon>Catellatospora</taxon>
    </lineage>
</organism>
<keyword evidence="3" id="KW-1185">Reference proteome</keyword>
<reference evidence="2 3" key="1">
    <citation type="submission" date="2021-01" db="EMBL/GenBank/DDBJ databases">
        <title>Whole genome shotgun sequence of Catellatospora chokoriensis NBRC 107358.</title>
        <authorList>
            <person name="Komaki H."/>
            <person name="Tamura T."/>
        </authorList>
    </citation>
    <scope>NUCLEOTIDE SEQUENCE [LARGE SCALE GENOMIC DNA]</scope>
    <source>
        <strain evidence="2 3">NBRC 107358</strain>
    </source>
</reference>
<gene>
    <name evidence="2" type="ORF">Cch02nite_77110</name>
</gene>
<evidence type="ECO:0000313" key="2">
    <source>
        <dbReference type="EMBL" id="GIF94267.1"/>
    </source>
</evidence>
<comment type="caution">
    <text evidence="2">The sequence shown here is derived from an EMBL/GenBank/DDBJ whole genome shotgun (WGS) entry which is preliminary data.</text>
</comment>
<dbReference type="Proteomes" id="UP000619293">
    <property type="component" value="Unassembled WGS sequence"/>
</dbReference>
<name>A0A8J3K7F8_9ACTN</name>
<protein>
    <submittedName>
        <fullName evidence="2">Uncharacterized protein</fullName>
    </submittedName>
</protein>
<sequence length="157" mass="16644">MNGRIGDIIDTGVPATAGRRWVLYFIPYAWTGSPGTTFAIGIGERAADGTITDSGVQLGDTKGADRAAGFHTLQAPMEYDGMMQPAFGYYVGRPATITARFDGRTVRARTATWSADPMVTAFWFEPADGATGVMTTPSALDADGTPMPVGHGEIYEN</sequence>
<feature type="region of interest" description="Disordered" evidence="1">
    <location>
        <begin position="138"/>
        <end position="157"/>
    </location>
</feature>